<evidence type="ECO:0008006" key="17">
    <source>
        <dbReference type="Google" id="ProtNLM"/>
    </source>
</evidence>
<evidence type="ECO:0000259" key="13">
    <source>
        <dbReference type="PROSITE" id="PS50142"/>
    </source>
</evidence>
<evidence type="ECO:0000256" key="5">
    <source>
        <dbReference type="ARBA" id="ARBA00022741"/>
    </source>
</evidence>
<dbReference type="GO" id="GO:0004843">
    <property type="term" value="F:cysteine-type deubiquitinase activity"/>
    <property type="evidence" value="ECO:0007669"/>
    <property type="project" value="InterPro"/>
</dbReference>
<dbReference type="SUPFAM" id="SSF54001">
    <property type="entry name" value="Cysteine proteinases"/>
    <property type="match status" value="1"/>
</dbReference>
<evidence type="ECO:0000256" key="8">
    <source>
        <dbReference type="ARBA" id="ARBA00023136"/>
    </source>
</evidence>
<feature type="domain" description="USP" evidence="14">
    <location>
        <begin position="724"/>
        <end position="964"/>
    </location>
</feature>
<organism evidence="15">
    <name type="scientific">Salvia splendens</name>
    <name type="common">Scarlet sage</name>
    <dbReference type="NCBI Taxonomy" id="180675"/>
    <lineage>
        <taxon>Eukaryota</taxon>
        <taxon>Viridiplantae</taxon>
        <taxon>Streptophyta</taxon>
        <taxon>Embryophyta</taxon>
        <taxon>Tracheophyta</taxon>
        <taxon>Spermatophyta</taxon>
        <taxon>Magnoliopsida</taxon>
        <taxon>eudicotyledons</taxon>
        <taxon>Gunneridae</taxon>
        <taxon>Pentapetalae</taxon>
        <taxon>asterids</taxon>
        <taxon>lamiids</taxon>
        <taxon>Lamiales</taxon>
        <taxon>Lamiaceae</taxon>
        <taxon>Nepetoideae</taxon>
        <taxon>Mentheae</taxon>
        <taxon>Salviinae</taxon>
        <taxon>Salvia</taxon>
        <taxon>Salvia subgen. Calosphace</taxon>
        <taxon>core Calosphace</taxon>
    </lineage>
</organism>
<dbReference type="FunFam" id="1.10.510.10:FF:000468">
    <property type="entry name" value="PTI1-like tyrosine-protein kinase 3"/>
    <property type="match status" value="1"/>
</dbReference>
<feature type="compositionally biased region" description="Polar residues" evidence="10">
    <location>
        <begin position="69"/>
        <end position="88"/>
    </location>
</feature>
<feature type="domain" description="Protein kinase" evidence="12">
    <location>
        <begin position="115"/>
        <end position="520"/>
    </location>
</feature>
<evidence type="ECO:0000256" key="4">
    <source>
        <dbReference type="ARBA" id="ARBA00022729"/>
    </source>
</evidence>
<keyword evidence="5" id="KW-0547">Nucleotide-binding</keyword>
<dbReference type="Gene3D" id="3.30.200.20">
    <property type="entry name" value="Phosphorylase Kinase, domain 1"/>
    <property type="match status" value="2"/>
</dbReference>
<evidence type="ECO:0000256" key="9">
    <source>
        <dbReference type="ARBA" id="ARBA00023157"/>
    </source>
</evidence>
<dbReference type="EMBL" id="PNBA02000022">
    <property type="protein sequence ID" value="KAG6385179.1"/>
    <property type="molecule type" value="Genomic_DNA"/>
</dbReference>
<evidence type="ECO:0000256" key="11">
    <source>
        <dbReference type="SAM" id="Phobius"/>
    </source>
</evidence>
<dbReference type="GO" id="GO:0005886">
    <property type="term" value="C:plasma membrane"/>
    <property type="evidence" value="ECO:0007669"/>
    <property type="project" value="UniProtKB-SubCell"/>
</dbReference>
<dbReference type="Pfam" id="PF07714">
    <property type="entry name" value="PK_Tyr_Ser-Thr"/>
    <property type="match status" value="1"/>
</dbReference>
<dbReference type="InterPro" id="IPR036389">
    <property type="entry name" value="RNase_III_sf"/>
</dbReference>
<keyword evidence="7 11" id="KW-1133">Transmembrane helix</keyword>
<dbReference type="SUPFAM" id="SSF69065">
    <property type="entry name" value="RNase III domain-like"/>
    <property type="match status" value="1"/>
</dbReference>
<evidence type="ECO:0000256" key="10">
    <source>
        <dbReference type="SAM" id="MobiDB-lite"/>
    </source>
</evidence>
<evidence type="ECO:0000256" key="7">
    <source>
        <dbReference type="ARBA" id="ARBA00022989"/>
    </source>
</evidence>
<dbReference type="InterPro" id="IPR000719">
    <property type="entry name" value="Prot_kinase_dom"/>
</dbReference>
<dbReference type="Pfam" id="PF00443">
    <property type="entry name" value="UCH"/>
    <property type="match status" value="1"/>
</dbReference>
<dbReference type="SMART" id="SM00220">
    <property type="entry name" value="S_TKc"/>
    <property type="match status" value="1"/>
</dbReference>
<dbReference type="InterPro" id="IPR044812">
    <property type="entry name" value="CERK1/LYK3-like"/>
</dbReference>
<dbReference type="InterPro" id="IPR001394">
    <property type="entry name" value="Peptidase_C19_UCH"/>
</dbReference>
<evidence type="ECO:0000256" key="3">
    <source>
        <dbReference type="ARBA" id="ARBA00022692"/>
    </source>
</evidence>
<feature type="transmembrane region" description="Helical" evidence="11">
    <location>
        <begin position="31"/>
        <end position="54"/>
    </location>
</feature>
<dbReference type="InterPro" id="IPR001245">
    <property type="entry name" value="Ser-Thr/Tyr_kinase_cat_dom"/>
</dbReference>
<dbReference type="PROSITE" id="PS50142">
    <property type="entry name" value="RNASE_3_2"/>
    <property type="match status" value="1"/>
</dbReference>
<keyword evidence="16" id="KW-1185">Reference proteome</keyword>
<dbReference type="GO" id="GO:0005524">
    <property type="term" value="F:ATP binding"/>
    <property type="evidence" value="ECO:0007669"/>
    <property type="project" value="UniProtKB-KW"/>
</dbReference>
<dbReference type="Proteomes" id="UP000298416">
    <property type="component" value="Unassembled WGS sequence"/>
</dbReference>
<evidence type="ECO:0000256" key="6">
    <source>
        <dbReference type="ARBA" id="ARBA00022840"/>
    </source>
</evidence>
<keyword evidence="2" id="KW-1003">Cell membrane</keyword>
<dbReference type="GO" id="GO:0045087">
    <property type="term" value="P:innate immune response"/>
    <property type="evidence" value="ECO:0007669"/>
    <property type="project" value="InterPro"/>
</dbReference>
<evidence type="ECO:0000256" key="2">
    <source>
        <dbReference type="ARBA" id="ARBA00022475"/>
    </source>
</evidence>
<dbReference type="InterPro" id="IPR008271">
    <property type="entry name" value="Ser/Thr_kinase_AS"/>
</dbReference>
<evidence type="ECO:0000256" key="1">
    <source>
        <dbReference type="ARBA" id="ARBA00004162"/>
    </source>
</evidence>
<feature type="region of interest" description="Disordered" evidence="10">
    <location>
        <begin position="69"/>
        <end position="89"/>
    </location>
</feature>
<feature type="transmembrane region" description="Helical" evidence="11">
    <location>
        <begin position="298"/>
        <end position="317"/>
    </location>
</feature>
<sequence length="1540" mass="169099">MFHSDDYLDFFADQSGTFPPIVSSKGLSSGAIAGIVIAVVVGVVVVSGWVYVVLRRKKNEEKMKLLSASEGTDASNFKPQDSGSTRASASPALGITVEKSVEFSYEELASSTENFSLANKIGEGGFGAVYYAELRGEVRIPAAAATTNRNGTEGAAVGTAAVGTASIARGEAEPDVEAVNLDGGPPGPPKEVINEIVQPGPPISDIAQENPLLISAVSTLDTPSKGGNIGDNVPTSYETDPGTDNESELDNGAQPEICDLLEEQMNEGKAAIKKMDMQATNEFLAELKVLTNVHHLNLVRLIGYCTEGSLFLVYEYIENGNLSKHLRGSGREPLPWSTRIQIALDSARGLEYIHEHTVPVYIHRDIKPANILIDKNSHAKVADFGLAKLTDVGSNSLPTGRLVGTFGYMPPEYAQYGDVSPKVDVYAFGVVIYELISAKEAIVKQNGNAADSRGLVALFEDTLTQPDPTEDLKKLIDPRLGDNYPLDSVLKVAQLAKACTHENPQLRPSMRSIVVALMTLSSSMDNWDVGNFYGNQNLLNLMSGRLDSHERRRGACFVPIPLSLSQGREEISRRVDDIREIIGYEFNNPMILQQAFTHHSYKESCSSLDRLAYIGDAILTFAVTKDPGMLTRLRYANVDTEKLARATMKLGLHEFLRDNIFLLEPQIEEFREAIAKYPLHSPDSLFVTDPSDEALKLCEFSSHEVDGDAALLAVESAQIDAQYVATPTPSDSDYTESCLEQQNLLGVGDQNLFRLEQTLTADGRSIPPRVLSFTVIMNVNGEDYGVEDGAKMDYLVNHGLELPHREKQDEDSVTADLERGMRSQHVDESIPTCLQTGSVKSQVPSPCPLNLEMEILLDHFTAKMTKQQGKNMKQPYHQISVSCLLSTKLSRQFYAPFSVLRWHSNSELYANVVHKGDTSKAGHYYIFIRLHSTEWYISDDFRVSAADGDEIFEQMAYILLYAPHSTLWFTDFILALQSSNGFASLVASQLLPTFELGQGDATILPHDKEGNGSETNGDYKQLQTTISFVPDFTEQCQDDILGGGNGAGEADKGPSLTSENNLVADGDEGLFADEYYQFAFWQLLFFCIWLDLSDVLKRKKGRVFLVLLHAAIFDHLTEVDNNVIMVDGFKSEEESSWIDVVANLGGEIHAASRELGDHVENDLSLDFGIAACGDNEKGCLFVDNRSFYNIGLPRSRLIIGPNIQCFGLLDEFDNYTMRSCLSSAVKVQAVDVTKALQESGGVDLCFPIEDEPLLLGYNIDGELVIDGFFSRPWLLNKNQFSLIRLFTTREGMIAYHCGVSTLDEADGVARCLLEFTIGVTGSLKFGSWPPRLFVIIGGGSGLGTGRTWVAAIADICREANAISREFEEVVLNVMLLMIQAHLLVKGSTRAVYNPSKNPSIKTESSINLESANEGLEDQIGAEMASLEARQSAAKEGYMACGTCVLLQFRALEHGVVKKLLEPVITTATLPKHPVSQLLELCQSRRLSLEMRDSWRDDGVVEFVIDDACVGRAEYKAKRVIAKNRAALDAYNHLKRDQALL</sequence>
<reference evidence="15" key="1">
    <citation type="submission" date="2018-01" db="EMBL/GenBank/DDBJ databases">
        <authorList>
            <person name="Mao J.F."/>
        </authorList>
    </citation>
    <scope>NUCLEOTIDE SEQUENCE</scope>
    <source>
        <strain evidence="15">Huo1</strain>
        <tissue evidence="15">Leaf</tissue>
    </source>
</reference>
<reference evidence="15" key="2">
    <citation type="submission" date="2020-08" db="EMBL/GenBank/DDBJ databases">
        <title>Plant Genome Project.</title>
        <authorList>
            <person name="Zhang R.-G."/>
        </authorList>
    </citation>
    <scope>NUCLEOTIDE SEQUENCE</scope>
    <source>
        <strain evidence="15">Huo1</strain>
        <tissue evidence="15">Leaf</tissue>
    </source>
</reference>
<dbReference type="InterPro" id="IPR038765">
    <property type="entry name" value="Papain-like_cys_pep_sf"/>
</dbReference>
<dbReference type="InterPro" id="IPR000999">
    <property type="entry name" value="RNase_III_dom"/>
</dbReference>
<evidence type="ECO:0000259" key="12">
    <source>
        <dbReference type="PROSITE" id="PS50011"/>
    </source>
</evidence>
<dbReference type="InterPro" id="IPR028889">
    <property type="entry name" value="USP"/>
</dbReference>
<proteinExistence type="predicted"/>
<evidence type="ECO:0000313" key="16">
    <source>
        <dbReference type="Proteomes" id="UP000298416"/>
    </source>
</evidence>
<dbReference type="GO" id="GO:0004525">
    <property type="term" value="F:ribonuclease III activity"/>
    <property type="evidence" value="ECO:0007669"/>
    <property type="project" value="InterPro"/>
</dbReference>
<keyword evidence="8 11" id="KW-0472">Membrane</keyword>
<keyword evidence="4" id="KW-0732">Signal</keyword>
<dbReference type="GO" id="GO:0016579">
    <property type="term" value="P:protein deubiquitination"/>
    <property type="evidence" value="ECO:0007669"/>
    <property type="project" value="InterPro"/>
</dbReference>
<name>A0A8X8VZI3_SALSN</name>
<protein>
    <recommendedName>
        <fullName evidence="17">Chitin elicitor receptor kinase 1</fullName>
    </recommendedName>
</protein>
<evidence type="ECO:0000313" key="15">
    <source>
        <dbReference type="EMBL" id="KAG6385179.1"/>
    </source>
</evidence>
<comment type="caution">
    <text evidence="15">The sequence shown here is derived from an EMBL/GenBank/DDBJ whole genome shotgun (WGS) entry which is preliminary data.</text>
</comment>
<gene>
    <name evidence="15" type="ORF">SASPL_154007</name>
</gene>
<dbReference type="PANTHER" id="PTHR46204:SF2">
    <property type="entry name" value="CHITIN ELICITOR RECEPTOR KINASE 1"/>
    <property type="match status" value="1"/>
</dbReference>
<dbReference type="Gene3D" id="1.10.1520.10">
    <property type="entry name" value="Ribonuclease III domain"/>
    <property type="match status" value="1"/>
</dbReference>
<dbReference type="PROSITE" id="PS50235">
    <property type="entry name" value="USP_3"/>
    <property type="match status" value="1"/>
</dbReference>
<comment type="subcellular location">
    <subcellularLocation>
        <location evidence="1">Cell membrane</location>
        <topology evidence="1">Single-pass membrane protein</topology>
    </subcellularLocation>
</comment>
<dbReference type="PROSITE" id="PS00108">
    <property type="entry name" value="PROTEIN_KINASE_ST"/>
    <property type="match status" value="1"/>
</dbReference>
<dbReference type="CDD" id="cd00593">
    <property type="entry name" value="RIBOc"/>
    <property type="match status" value="1"/>
</dbReference>
<dbReference type="Gene3D" id="1.10.510.10">
    <property type="entry name" value="Transferase(Phosphotransferase) domain 1"/>
    <property type="match status" value="1"/>
</dbReference>
<dbReference type="InterPro" id="IPR011009">
    <property type="entry name" value="Kinase-like_dom_sf"/>
</dbReference>
<dbReference type="SUPFAM" id="SSF56112">
    <property type="entry name" value="Protein kinase-like (PK-like)"/>
    <property type="match status" value="1"/>
</dbReference>
<feature type="region of interest" description="Disordered" evidence="10">
    <location>
        <begin position="224"/>
        <end position="251"/>
    </location>
</feature>
<evidence type="ECO:0000259" key="14">
    <source>
        <dbReference type="PROSITE" id="PS50235"/>
    </source>
</evidence>
<feature type="domain" description="RNase III" evidence="13">
    <location>
        <begin position="575"/>
        <end position="657"/>
    </location>
</feature>
<keyword evidence="3 11" id="KW-0812">Transmembrane</keyword>
<dbReference type="CDD" id="cd02257">
    <property type="entry name" value="Peptidase_C19"/>
    <property type="match status" value="1"/>
</dbReference>
<dbReference type="PANTHER" id="PTHR46204">
    <property type="entry name" value="CHITIN ELICITOR RECEPTOR KINASE 1-RELATED"/>
    <property type="match status" value="1"/>
</dbReference>
<keyword evidence="6" id="KW-0067">ATP-binding</keyword>
<dbReference type="PROSITE" id="PS50011">
    <property type="entry name" value="PROTEIN_KINASE_DOM"/>
    <property type="match status" value="1"/>
</dbReference>
<dbReference type="SMART" id="SM00535">
    <property type="entry name" value="RIBOc"/>
    <property type="match status" value="1"/>
</dbReference>
<keyword evidence="9" id="KW-1015">Disulfide bond</keyword>
<dbReference type="Gene3D" id="3.90.70.10">
    <property type="entry name" value="Cysteine proteinases"/>
    <property type="match status" value="1"/>
</dbReference>
<dbReference type="GO" id="GO:0006396">
    <property type="term" value="P:RNA processing"/>
    <property type="evidence" value="ECO:0007669"/>
    <property type="project" value="InterPro"/>
</dbReference>
<accession>A0A8X8VZI3</accession>
<dbReference type="GO" id="GO:0019199">
    <property type="term" value="F:transmembrane receptor protein kinase activity"/>
    <property type="evidence" value="ECO:0007669"/>
    <property type="project" value="InterPro"/>
</dbReference>